<dbReference type="InterPro" id="IPR050557">
    <property type="entry name" value="RTX_toxin/Mannuronan_C5-epim"/>
</dbReference>
<gene>
    <name evidence="7" type="ORF">C6569_10920</name>
</gene>
<organism evidence="7 8">
    <name type="scientific">Phreatobacter cathodiphilus</name>
    <dbReference type="NCBI Taxonomy" id="1868589"/>
    <lineage>
        <taxon>Bacteria</taxon>
        <taxon>Pseudomonadati</taxon>
        <taxon>Pseudomonadota</taxon>
        <taxon>Alphaproteobacteria</taxon>
        <taxon>Hyphomicrobiales</taxon>
        <taxon>Phreatobacteraceae</taxon>
        <taxon>Phreatobacter</taxon>
    </lineage>
</organism>
<keyword evidence="3" id="KW-0964">Secreted</keyword>
<evidence type="ECO:0000313" key="7">
    <source>
        <dbReference type="EMBL" id="AVO45535.1"/>
    </source>
</evidence>
<dbReference type="InterPro" id="IPR001343">
    <property type="entry name" value="Hemolysn_Ca-bd"/>
</dbReference>
<keyword evidence="8" id="KW-1185">Reference proteome</keyword>
<evidence type="ECO:0000256" key="5">
    <source>
        <dbReference type="SAM" id="MobiDB-lite"/>
    </source>
</evidence>
<dbReference type="InterPro" id="IPR013858">
    <property type="entry name" value="Peptidase_M10B_C"/>
</dbReference>
<dbReference type="InterPro" id="IPR024079">
    <property type="entry name" value="MetalloPept_cat_dom_sf"/>
</dbReference>
<accession>A0A2S0NBK8</accession>
<dbReference type="RefSeq" id="WP_106748876.1">
    <property type="nucleotide sequence ID" value="NZ_CP027668.1"/>
</dbReference>
<dbReference type="InterPro" id="IPR011049">
    <property type="entry name" value="Serralysin-like_metalloprot_C"/>
</dbReference>
<dbReference type="KEGG" id="phr:C6569_10920"/>
<comment type="subcellular location">
    <subcellularLocation>
        <location evidence="2">Secreted</location>
    </subcellularLocation>
</comment>
<evidence type="ECO:0000256" key="1">
    <source>
        <dbReference type="ARBA" id="ARBA00001913"/>
    </source>
</evidence>
<dbReference type="SUPFAM" id="SSF51120">
    <property type="entry name" value="beta-Roll"/>
    <property type="match status" value="4"/>
</dbReference>
<dbReference type="PANTHER" id="PTHR38340:SF1">
    <property type="entry name" value="S-LAYER PROTEIN"/>
    <property type="match status" value="1"/>
</dbReference>
<dbReference type="Pfam" id="PF13583">
    <property type="entry name" value="Reprolysin_4"/>
    <property type="match status" value="1"/>
</dbReference>
<dbReference type="AlphaFoldDB" id="A0A2S0NBK8"/>
<protein>
    <submittedName>
        <fullName evidence="7">Protease</fullName>
    </submittedName>
</protein>
<feature type="region of interest" description="Disordered" evidence="5">
    <location>
        <begin position="67"/>
        <end position="90"/>
    </location>
</feature>
<dbReference type="CDD" id="cd04277">
    <property type="entry name" value="ZnMc_serralysin_like"/>
    <property type="match status" value="1"/>
</dbReference>
<keyword evidence="7" id="KW-0645">Protease</keyword>
<feature type="domain" description="Peptidase M10 serralysin C-terminal" evidence="6">
    <location>
        <begin position="316"/>
        <end position="461"/>
    </location>
</feature>
<dbReference type="GO" id="GO:0005509">
    <property type="term" value="F:calcium ion binding"/>
    <property type="evidence" value="ECO:0007669"/>
    <property type="project" value="InterPro"/>
</dbReference>
<dbReference type="GO" id="GO:0008237">
    <property type="term" value="F:metallopeptidase activity"/>
    <property type="evidence" value="ECO:0007669"/>
    <property type="project" value="InterPro"/>
</dbReference>
<keyword evidence="4" id="KW-0677">Repeat</keyword>
<dbReference type="Pfam" id="PF08548">
    <property type="entry name" value="Peptidase_M10_C"/>
    <property type="match status" value="1"/>
</dbReference>
<comment type="cofactor">
    <cofactor evidence="1">
        <name>Ca(2+)</name>
        <dbReference type="ChEBI" id="CHEBI:29108"/>
    </cofactor>
</comment>
<reference evidence="7 8" key="1">
    <citation type="submission" date="2018-03" db="EMBL/GenBank/DDBJ databases">
        <title>Genome sequencing of Phreatobacter sp.</title>
        <authorList>
            <person name="Kim S.-J."/>
            <person name="Heo J."/>
            <person name="Kwon S.-W."/>
        </authorList>
    </citation>
    <scope>NUCLEOTIDE SEQUENCE [LARGE SCALE GENOMIC DNA]</scope>
    <source>
        <strain evidence="7 8">S-12</strain>
    </source>
</reference>
<dbReference type="OrthoDB" id="223957at2"/>
<evidence type="ECO:0000256" key="4">
    <source>
        <dbReference type="ARBA" id="ARBA00022737"/>
    </source>
</evidence>
<dbReference type="PRINTS" id="PR00313">
    <property type="entry name" value="CABNDNGRPT"/>
</dbReference>
<keyword evidence="7" id="KW-0378">Hydrolase</keyword>
<evidence type="ECO:0000256" key="2">
    <source>
        <dbReference type="ARBA" id="ARBA00004613"/>
    </source>
</evidence>
<dbReference type="SUPFAM" id="SSF55486">
    <property type="entry name" value="Metalloproteases ('zincins'), catalytic domain"/>
    <property type="match status" value="1"/>
</dbReference>
<evidence type="ECO:0000259" key="6">
    <source>
        <dbReference type="Pfam" id="PF08548"/>
    </source>
</evidence>
<evidence type="ECO:0000313" key="8">
    <source>
        <dbReference type="Proteomes" id="UP000237889"/>
    </source>
</evidence>
<dbReference type="InterPro" id="IPR018511">
    <property type="entry name" value="Hemolysin-typ_Ca-bd_CS"/>
</dbReference>
<dbReference type="Gene3D" id="3.40.390.10">
    <property type="entry name" value="Collagenase (Catalytic Domain)"/>
    <property type="match status" value="1"/>
</dbReference>
<dbReference type="EMBL" id="CP027668">
    <property type="protein sequence ID" value="AVO45535.1"/>
    <property type="molecule type" value="Genomic_DNA"/>
</dbReference>
<dbReference type="InterPro" id="IPR034033">
    <property type="entry name" value="Serralysin-like"/>
</dbReference>
<dbReference type="Gene3D" id="2.150.10.10">
    <property type="entry name" value="Serralysin-like metalloprotease, C-terminal"/>
    <property type="match status" value="4"/>
</dbReference>
<name>A0A2S0NBK8_9HYPH</name>
<dbReference type="Pfam" id="PF00353">
    <property type="entry name" value="HemolysinCabind"/>
    <property type="match status" value="4"/>
</dbReference>
<evidence type="ECO:0000256" key="3">
    <source>
        <dbReference type="ARBA" id="ARBA00022525"/>
    </source>
</evidence>
<dbReference type="GO" id="GO:0005615">
    <property type="term" value="C:extracellular space"/>
    <property type="evidence" value="ECO:0007669"/>
    <property type="project" value="InterPro"/>
</dbReference>
<dbReference type="Proteomes" id="UP000237889">
    <property type="component" value="Chromosome"/>
</dbReference>
<sequence length="830" mass="84600">MCNVCSGPMLRDWTGKTVHSNTGGQDGPGDVSFKGLTGGMLQSIYGGITGGVSQGVQQPTGGVSQGVTIGDPTGGTAAEPASGSYSQSATGNTNIDGILSGYKWTTTALTWRIPTSADQYDTDPGTAGIQYGDTARTSTFLAPTAAMTTATAEILNQMFGAVSGLSFTQAAASDTTADMSIGRSTASPSTNFNTAYAYYPSGPGTGLSGDSWYSDAYESFGSGYAYSNPVKGGYAWTTYIHEYGHNMGLKHGHQTGGPGNTAMSADRDSMEFSVMTYRSYVGQDTVANPGYQNEQWGFAQSLMMYDIAALQVMYGADFTTNNTNTVYTFSATTGQMFINGVGQGAPGGNRVFLTIWDGGGIDTYDFSNYTGNQTIDLTPGSWSLMSTTQRAHLGQGNYARGNVFNALQYNGDVRSLIENAIGGSGNDTITGNAADNTLTGGAGADTLIGGGGSDTASYATSTSRVVANLADSSINTGDAAGDTYSSIENLLGTNVSGVGDALVGNSGRNFLEGLGGNDQLFGRAGDDVLYGGAGDDLLLGGLGADWLDGGTDTDTVSYQEAGSGVVVDMLNASIQTGEAAGDQLISIENIFGSSFDDALCGNNGRNFLYGQDGNDVLFGRGGADVLYGGAGADTLFGGAGSDWLDGGAGFDYASYLDAGAAVQVDMNNPAINLGDAAGDQLIDIEGLVGSGFDDVLLGNNLGNAIFGADGNDVIYGRGGGDYLTGGAGADQFRFANAGDAGDTISDFQRGLDTLQFSASGFGGGLAGGALAANRLVLGTAATQNFGQFIFDSSTSILYWDADGTGAGAKIAMMALSNINTLSTSDFLINA</sequence>
<dbReference type="PANTHER" id="PTHR38340">
    <property type="entry name" value="S-LAYER PROTEIN"/>
    <property type="match status" value="1"/>
</dbReference>
<dbReference type="GO" id="GO:0006508">
    <property type="term" value="P:proteolysis"/>
    <property type="evidence" value="ECO:0007669"/>
    <property type="project" value="UniProtKB-KW"/>
</dbReference>
<proteinExistence type="predicted"/>
<dbReference type="PROSITE" id="PS00330">
    <property type="entry name" value="HEMOLYSIN_CALCIUM"/>
    <property type="match status" value="6"/>
</dbReference>